<evidence type="ECO:0000313" key="8">
    <source>
        <dbReference type="EMBL" id="CAD7625078.1"/>
    </source>
</evidence>
<organism evidence="8">
    <name type="scientific">Medioppia subpectinata</name>
    <dbReference type="NCBI Taxonomy" id="1979941"/>
    <lineage>
        <taxon>Eukaryota</taxon>
        <taxon>Metazoa</taxon>
        <taxon>Ecdysozoa</taxon>
        <taxon>Arthropoda</taxon>
        <taxon>Chelicerata</taxon>
        <taxon>Arachnida</taxon>
        <taxon>Acari</taxon>
        <taxon>Acariformes</taxon>
        <taxon>Sarcoptiformes</taxon>
        <taxon>Oribatida</taxon>
        <taxon>Brachypylina</taxon>
        <taxon>Oppioidea</taxon>
        <taxon>Oppiidae</taxon>
        <taxon>Medioppia</taxon>
    </lineage>
</organism>
<comment type="catalytic activity">
    <reaction evidence="5">
        <text>RX + glutathione = an S-substituted glutathione + a halide anion + H(+)</text>
        <dbReference type="Rhea" id="RHEA:16437"/>
        <dbReference type="ChEBI" id="CHEBI:15378"/>
        <dbReference type="ChEBI" id="CHEBI:16042"/>
        <dbReference type="ChEBI" id="CHEBI:17792"/>
        <dbReference type="ChEBI" id="CHEBI:57925"/>
        <dbReference type="ChEBI" id="CHEBI:90779"/>
        <dbReference type="EC" id="2.5.1.18"/>
    </reaction>
</comment>
<gene>
    <name evidence="8" type="ORF">OSB1V03_LOCUS5514</name>
</gene>
<dbReference type="GO" id="GO:0006749">
    <property type="term" value="P:glutathione metabolic process"/>
    <property type="evidence" value="ECO:0007669"/>
    <property type="project" value="TreeGrafter"/>
</dbReference>
<dbReference type="EMBL" id="CAJPIZ010002787">
    <property type="protein sequence ID" value="CAG2105508.1"/>
    <property type="molecule type" value="Genomic_DNA"/>
</dbReference>
<evidence type="ECO:0000256" key="5">
    <source>
        <dbReference type="ARBA" id="ARBA00047960"/>
    </source>
</evidence>
<dbReference type="InterPro" id="IPR050213">
    <property type="entry name" value="GST_superfamily"/>
</dbReference>
<feature type="domain" description="GST C-terminal" evidence="7">
    <location>
        <begin position="503"/>
        <end position="622"/>
    </location>
</feature>
<proteinExistence type="inferred from homology"/>
<keyword evidence="9" id="KW-1185">Reference proteome</keyword>
<accession>A0A7R9KKX5</accession>
<dbReference type="Proteomes" id="UP000759131">
    <property type="component" value="Unassembled WGS sequence"/>
</dbReference>
<evidence type="ECO:0000256" key="1">
    <source>
        <dbReference type="ARBA" id="ARBA00003701"/>
    </source>
</evidence>
<dbReference type="GO" id="GO:0004364">
    <property type="term" value="F:glutathione transferase activity"/>
    <property type="evidence" value="ECO:0007669"/>
    <property type="project" value="UniProtKB-EC"/>
</dbReference>
<dbReference type="Pfam" id="PF14497">
    <property type="entry name" value="GST_C_3"/>
    <property type="match status" value="4"/>
</dbReference>
<dbReference type="PROSITE" id="PS50404">
    <property type="entry name" value="GST_NTER"/>
    <property type="match status" value="4"/>
</dbReference>
<keyword evidence="4" id="KW-0808">Transferase</keyword>
<dbReference type="EMBL" id="OC857362">
    <property type="protein sequence ID" value="CAD7625078.1"/>
    <property type="molecule type" value="Genomic_DNA"/>
</dbReference>
<feature type="domain" description="GST N-terminal" evidence="6">
    <location>
        <begin position="419"/>
        <end position="501"/>
    </location>
</feature>
<evidence type="ECO:0000256" key="3">
    <source>
        <dbReference type="ARBA" id="ARBA00012452"/>
    </source>
</evidence>
<dbReference type="SFLD" id="SFLDS00019">
    <property type="entry name" value="Glutathione_Transferase_(cytos"/>
    <property type="match status" value="4"/>
</dbReference>
<dbReference type="Pfam" id="PF02798">
    <property type="entry name" value="GST_N"/>
    <property type="match status" value="4"/>
</dbReference>
<dbReference type="SFLD" id="SFLDG01205">
    <property type="entry name" value="AMPS.1"/>
    <property type="match status" value="2"/>
</dbReference>
<feature type="domain" description="GST C-terminal" evidence="7">
    <location>
        <begin position="716"/>
        <end position="836"/>
    </location>
</feature>
<dbReference type="Gene3D" id="1.20.1050.10">
    <property type="match status" value="4"/>
</dbReference>
<protein>
    <recommendedName>
        <fullName evidence="3">glutathione transferase</fullName>
        <ecNumber evidence="3">2.5.1.18</ecNumber>
    </recommendedName>
</protein>
<dbReference type="InterPro" id="IPR004045">
    <property type="entry name" value="Glutathione_S-Trfase_N"/>
</dbReference>
<evidence type="ECO:0000313" key="9">
    <source>
        <dbReference type="Proteomes" id="UP000759131"/>
    </source>
</evidence>
<dbReference type="FunFam" id="1.20.1050.10:FF:000003">
    <property type="entry name" value="Glutathione S-transferase 2"/>
    <property type="match status" value="4"/>
</dbReference>
<dbReference type="SFLD" id="SFLDG00363">
    <property type="entry name" value="AMPS_(cytGST):_Alpha-__Mu-__Pi"/>
    <property type="match status" value="2"/>
</dbReference>
<evidence type="ECO:0000256" key="4">
    <source>
        <dbReference type="ARBA" id="ARBA00022679"/>
    </source>
</evidence>
<name>A0A7R9KKX5_9ACAR</name>
<sequence length="847" mass="99495">MIINSYFNIRGRAQPIRLMLAYAGVKYNEKDYDRPGAEDMEAFKVDWFKEKFTLGFDFPNLPYYIDGGKKLTHTKAIMRHLARKHGLVATDETGLERQDMVEEQMSDILTEFFMGVLFTPTFETAKVKYIAETLPKQLEALSQFLGTRQWFTGNSITYVDFGVYETLDWFRILSPETVNKYQNLVQLLTRFESLPAIKAYMKSPEFISWPLLSPMCAWGWKKAQPIRLMLAYKGVKYTEKYYDRPGAEDMEAFKVDWFKEKFTLGLDFPNVPYYIDGGKKLTHTKAIMRHLARKHGLVATDETGLERQDMVEEQMGDINMEFFMGLFNPNFETLKVKYLAETLPKQLDGLSQFLGTRQWFTGNSITYVDFLAYEMLDWFRILSPETVNKYQNLVQLLTRFESLPAIKAYMKSPEFISWPLLSPMFPWGWKKAQPIRLMLAYKGVKYNEKSYEQEFKVEWFKEKFTLGFDFPNLPYYIDGSKKLTHTKAIMRHLARKHGLVATDETGLERQDMVEEQMTDIHMEFFMALHNPNFETVKVKYIAETLPQQLDALSQFLGTRQWFTGNHINYVDFGVYEMLDWFRILSPETVNKYENLVQLLTRFESLPAIKAYMKSPEFISWPLLSPRFPWAYYKMRGLAQPIRLMLKYKDVKFNDKHYGNVDANTVPVFRADWMKVKFTLGLDFPNLPYYMDGPIKVTQSNAIMRYVARKHGLVATDETGLVRQDMAEQQLVDIRYQFILGLVFATDFETAKVKYLAETLPKLLDELSRFLGTRQWFTGNHINYVDFLAYEVLDWFRLFSPETVNKYQNLVQLLTRFESLPAIKAYMKSPEFISWPLLGGYAPWGYKK</sequence>
<feature type="domain" description="GST N-terminal" evidence="6">
    <location>
        <begin position="210"/>
        <end position="299"/>
    </location>
</feature>
<dbReference type="InterPro" id="IPR036249">
    <property type="entry name" value="Thioredoxin-like_sf"/>
</dbReference>
<evidence type="ECO:0000256" key="2">
    <source>
        <dbReference type="ARBA" id="ARBA00005861"/>
    </source>
</evidence>
<dbReference type="InterPro" id="IPR036282">
    <property type="entry name" value="Glutathione-S-Trfase_C_sf"/>
</dbReference>
<dbReference type="SUPFAM" id="SSF47616">
    <property type="entry name" value="GST C-terminal domain-like"/>
    <property type="match status" value="4"/>
</dbReference>
<feature type="domain" description="GST N-terminal" evidence="6">
    <location>
        <begin position="625"/>
        <end position="714"/>
    </location>
</feature>
<dbReference type="AlphaFoldDB" id="A0A7R9KKX5"/>
<evidence type="ECO:0000259" key="6">
    <source>
        <dbReference type="PROSITE" id="PS50404"/>
    </source>
</evidence>
<dbReference type="InterPro" id="IPR004046">
    <property type="entry name" value="GST_C"/>
</dbReference>
<feature type="domain" description="GST C-terminal" evidence="7">
    <location>
        <begin position="301"/>
        <end position="420"/>
    </location>
</feature>
<dbReference type="SUPFAM" id="SSF52833">
    <property type="entry name" value="Thioredoxin-like"/>
    <property type="match status" value="4"/>
</dbReference>
<dbReference type="OrthoDB" id="6516070at2759"/>
<evidence type="ECO:0000259" key="7">
    <source>
        <dbReference type="PROSITE" id="PS50405"/>
    </source>
</evidence>
<dbReference type="PANTHER" id="PTHR11571">
    <property type="entry name" value="GLUTATHIONE S-TRANSFERASE"/>
    <property type="match status" value="1"/>
</dbReference>
<dbReference type="Gene3D" id="3.40.30.10">
    <property type="entry name" value="Glutaredoxin"/>
    <property type="match status" value="4"/>
</dbReference>
<dbReference type="PROSITE" id="PS50405">
    <property type="entry name" value="GST_CTER"/>
    <property type="match status" value="4"/>
</dbReference>
<feature type="domain" description="GST N-terminal" evidence="6">
    <location>
        <begin position="1"/>
        <end position="89"/>
    </location>
</feature>
<dbReference type="CDD" id="cd03075">
    <property type="entry name" value="GST_N_Mu"/>
    <property type="match status" value="2"/>
</dbReference>
<feature type="domain" description="GST C-terminal" evidence="7">
    <location>
        <begin position="91"/>
        <end position="211"/>
    </location>
</feature>
<comment type="function">
    <text evidence="1">Conjugation of reduced glutathione to a wide number of exogenous and endogenous hydrophobic electrophiles.</text>
</comment>
<dbReference type="PANTHER" id="PTHR11571:SF222">
    <property type="entry name" value="GLUTATHIONE TRANSFERASE"/>
    <property type="match status" value="1"/>
</dbReference>
<dbReference type="EC" id="2.5.1.18" evidence="3"/>
<comment type="similarity">
    <text evidence="2">Belongs to the GST superfamily. Mu family.</text>
</comment>
<reference evidence="8" key="1">
    <citation type="submission" date="2020-11" db="EMBL/GenBank/DDBJ databases">
        <authorList>
            <person name="Tran Van P."/>
        </authorList>
    </citation>
    <scope>NUCLEOTIDE SEQUENCE</scope>
</reference>
<dbReference type="InterPro" id="IPR040079">
    <property type="entry name" value="Glutathione_S-Trfase"/>
</dbReference>
<dbReference type="InterPro" id="IPR010987">
    <property type="entry name" value="Glutathione-S-Trfase_C-like"/>
</dbReference>